<evidence type="ECO:0000256" key="1">
    <source>
        <dbReference type="SAM" id="SignalP"/>
    </source>
</evidence>
<protein>
    <recommendedName>
        <fullName evidence="4">Secreted protein</fullName>
    </recommendedName>
</protein>
<proteinExistence type="predicted"/>
<organism evidence="2 3">
    <name type="scientific">Ditylenchus destructor</name>
    <dbReference type="NCBI Taxonomy" id="166010"/>
    <lineage>
        <taxon>Eukaryota</taxon>
        <taxon>Metazoa</taxon>
        <taxon>Ecdysozoa</taxon>
        <taxon>Nematoda</taxon>
        <taxon>Chromadorea</taxon>
        <taxon>Rhabditida</taxon>
        <taxon>Tylenchina</taxon>
        <taxon>Tylenchomorpha</taxon>
        <taxon>Sphaerularioidea</taxon>
        <taxon>Anguinidae</taxon>
        <taxon>Anguininae</taxon>
        <taxon>Ditylenchus</taxon>
    </lineage>
</organism>
<evidence type="ECO:0000313" key="2">
    <source>
        <dbReference type="EMBL" id="KAI1708916.1"/>
    </source>
</evidence>
<evidence type="ECO:0000313" key="3">
    <source>
        <dbReference type="Proteomes" id="UP001201812"/>
    </source>
</evidence>
<keyword evidence="3" id="KW-1185">Reference proteome</keyword>
<sequence length="143" mass="16193">MSLLQVLFLFSLVHFFCQASPVPAATDEDVDRCYNNLVQKLRTLNGGFITQSQGVQMTGICFDMYLVQNKTLEEITDYMRNNINNFGFSPDQINIMTDVYNNIAQELGSETMANQIFKKSLNVARSFAEYSQTANVSNGLFFL</sequence>
<feature type="chain" id="PRO_5042206193" description="Secreted protein" evidence="1">
    <location>
        <begin position="20"/>
        <end position="143"/>
    </location>
</feature>
<comment type="caution">
    <text evidence="2">The sequence shown here is derived from an EMBL/GenBank/DDBJ whole genome shotgun (WGS) entry which is preliminary data.</text>
</comment>
<keyword evidence="1" id="KW-0732">Signal</keyword>
<accession>A0AAD4R4H5</accession>
<dbReference type="AlphaFoldDB" id="A0AAD4R4H5"/>
<name>A0AAD4R4H5_9BILA</name>
<reference evidence="2" key="1">
    <citation type="submission" date="2022-01" db="EMBL/GenBank/DDBJ databases">
        <title>Genome Sequence Resource for Two Populations of Ditylenchus destructor, the Migratory Endoparasitic Phytonematode.</title>
        <authorList>
            <person name="Zhang H."/>
            <person name="Lin R."/>
            <person name="Xie B."/>
        </authorList>
    </citation>
    <scope>NUCLEOTIDE SEQUENCE</scope>
    <source>
        <strain evidence="2">BazhouSP</strain>
    </source>
</reference>
<gene>
    <name evidence="2" type="ORF">DdX_11680</name>
</gene>
<dbReference type="EMBL" id="JAKKPZ010000033">
    <property type="protein sequence ID" value="KAI1708916.1"/>
    <property type="molecule type" value="Genomic_DNA"/>
</dbReference>
<dbReference type="Proteomes" id="UP001201812">
    <property type="component" value="Unassembled WGS sequence"/>
</dbReference>
<feature type="signal peptide" evidence="1">
    <location>
        <begin position="1"/>
        <end position="19"/>
    </location>
</feature>
<evidence type="ECO:0008006" key="4">
    <source>
        <dbReference type="Google" id="ProtNLM"/>
    </source>
</evidence>